<evidence type="ECO:0000256" key="1">
    <source>
        <dbReference type="SAM" id="MobiDB-lite"/>
    </source>
</evidence>
<comment type="caution">
    <text evidence="3">The sequence shown here is derived from an EMBL/GenBank/DDBJ whole genome shotgun (WGS) entry which is preliminary data.</text>
</comment>
<reference evidence="3 4" key="1">
    <citation type="journal article" date="2020" name="IScience">
        <title>Genome Sequencing of the Endangered Kingdonia uniflora (Circaeasteraceae, Ranunculales) Reveals Potential Mechanisms of Evolutionary Specialization.</title>
        <authorList>
            <person name="Sun Y."/>
            <person name="Deng T."/>
            <person name="Zhang A."/>
            <person name="Moore M.J."/>
            <person name="Landis J.B."/>
            <person name="Lin N."/>
            <person name="Zhang H."/>
            <person name="Zhang X."/>
            <person name="Huang J."/>
            <person name="Zhang X."/>
            <person name="Sun H."/>
            <person name="Wang H."/>
        </authorList>
    </citation>
    <scope>NUCLEOTIDE SEQUENCE [LARGE SCALE GENOMIC DNA]</scope>
    <source>
        <strain evidence="3">TB1705</strain>
        <tissue evidence="3">Leaf</tissue>
    </source>
</reference>
<protein>
    <recommendedName>
        <fullName evidence="2">J domain-containing protein</fullName>
    </recommendedName>
</protein>
<dbReference type="PANTHER" id="PTHR24074">
    <property type="entry name" value="CO-CHAPERONE PROTEIN DJLA"/>
    <property type="match status" value="1"/>
</dbReference>
<proteinExistence type="predicted"/>
<dbReference type="CDD" id="cd06257">
    <property type="entry name" value="DnaJ"/>
    <property type="match status" value="1"/>
</dbReference>
<evidence type="ECO:0000313" key="4">
    <source>
        <dbReference type="Proteomes" id="UP000541444"/>
    </source>
</evidence>
<dbReference type="PRINTS" id="PR00625">
    <property type="entry name" value="JDOMAIN"/>
</dbReference>
<dbReference type="EMBL" id="JACGCM010000766">
    <property type="protein sequence ID" value="KAF6167102.1"/>
    <property type="molecule type" value="Genomic_DNA"/>
</dbReference>
<dbReference type="PROSITE" id="PS50076">
    <property type="entry name" value="DNAJ_2"/>
    <property type="match status" value="1"/>
</dbReference>
<dbReference type="SUPFAM" id="SSF46565">
    <property type="entry name" value="Chaperone J-domain"/>
    <property type="match status" value="1"/>
</dbReference>
<organism evidence="3 4">
    <name type="scientific">Kingdonia uniflora</name>
    <dbReference type="NCBI Taxonomy" id="39325"/>
    <lineage>
        <taxon>Eukaryota</taxon>
        <taxon>Viridiplantae</taxon>
        <taxon>Streptophyta</taxon>
        <taxon>Embryophyta</taxon>
        <taxon>Tracheophyta</taxon>
        <taxon>Spermatophyta</taxon>
        <taxon>Magnoliopsida</taxon>
        <taxon>Ranunculales</taxon>
        <taxon>Circaeasteraceae</taxon>
        <taxon>Kingdonia</taxon>
    </lineage>
</organism>
<dbReference type="InterPro" id="IPR050817">
    <property type="entry name" value="DjlA_DnaK_co-chaperone"/>
</dbReference>
<dbReference type="Pfam" id="PF00226">
    <property type="entry name" value="DnaJ"/>
    <property type="match status" value="1"/>
</dbReference>
<feature type="region of interest" description="Disordered" evidence="1">
    <location>
        <begin position="1"/>
        <end position="24"/>
    </location>
</feature>
<dbReference type="SMART" id="SM00271">
    <property type="entry name" value="DnaJ"/>
    <property type="match status" value="1"/>
</dbReference>
<dbReference type="InterPro" id="IPR001623">
    <property type="entry name" value="DnaJ_domain"/>
</dbReference>
<dbReference type="Gene3D" id="1.10.287.110">
    <property type="entry name" value="DnaJ domain"/>
    <property type="match status" value="1"/>
</dbReference>
<dbReference type="Proteomes" id="UP000541444">
    <property type="component" value="Unassembled WGS sequence"/>
</dbReference>
<feature type="domain" description="J" evidence="2">
    <location>
        <begin position="38"/>
        <end position="115"/>
    </location>
</feature>
<gene>
    <name evidence="3" type="ORF">GIB67_041357</name>
</gene>
<name>A0A7J7NJE0_9MAGN</name>
<dbReference type="OrthoDB" id="552049at2759"/>
<accession>A0A7J7NJE0</accession>
<dbReference type="AlphaFoldDB" id="A0A7J7NJE0"/>
<keyword evidence="4" id="KW-1185">Reference proteome</keyword>
<evidence type="ECO:0000259" key="2">
    <source>
        <dbReference type="PROSITE" id="PS50076"/>
    </source>
</evidence>
<dbReference type="InterPro" id="IPR036869">
    <property type="entry name" value="J_dom_sf"/>
</dbReference>
<sequence length="134" mass="15165">MMRGGGGCFLGSNPKPPSSSAETKRCVRFPTRSLPFSGEYAVLGLTPLASKSDVKQAYRRLALKYHPDVTKGDNAQEKQHLFQEIKSAYESLMDRFKVEEELQTTEGDDEYDDWEEWMGFEGGMPVIPVTYNPY</sequence>
<evidence type="ECO:0000313" key="3">
    <source>
        <dbReference type="EMBL" id="KAF6167102.1"/>
    </source>
</evidence>